<keyword evidence="2" id="KW-1185">Reference proteome</keyword>
<evidence type="ECO:0000313" key="2">
    <source>
        <dbReference type="Proteomes" id="UP000055024"/>
    </source>
</evidence>
<sequence>MKLRVPMGVLQMAQQKHLSCHSFPFAEYLTAGITTGGESLVVTIGAEDAVIFATERLVDQGNFAHAAQEAVLVPVFLLVGEVFAVDTDRFAALVAVRMLVAQDIPLASKRLFTIPALECRHRLAGSTAAIPAQVDS</sequence>
<protein>
    <submittedName>
        <fullName evidence="1">Uncharacterized protein</fullName>
    </submittedName>
</protein>
<dbReference type="Proteomes" id="UP000055024">
    <property type="component" value="Unassembled WGS sequence"/>
</dbReference>
<name>A0A0V1H6S4_9BILA</name>
<evidence type="ECO:0000313" key="1">
    <source>
        <dbReference type="EMBL" id="KRZ06263.1"/>
    </source>
</evidence>
<proteinExistence type="predicted"/>
<reference evidence="1 2" key="1">
    <citation type="submission" date="2015-01" db="EMBL/GenBank/DDBJ databases">
        <title>Evolution of Trichinella species and genotypes.</title>
        <authorList>
            <person name="Korhonen P.K."/>
            <person name="Edoardo P."/>
            <person name="Giuseppe L.R."/>
            <person name="Gasser R.B."/>
        </authorList>
    </citation>
    <scope>NUCLEOTIDE SEQUENCE [LARGE SCALE GENOMIC DNA]</scope>
    <source>
        <strain evidence="1">ISS1029</strain>
    </source>
</reference>
<organism evidence="1 2">
    <name type="scientific">Trichinella zimbabwensis</name>
    <dbReference type="NCBI Taxonomy" id="268475"/>
    <lineage>
        <taxon>Eukaryota</taxon>
        <taxon>Metazoa</taxon>
        <taxon>Ecdysozoa</taxon>
        <taxon>Nematoda</taxon>
        <taxon>Enoplea</taxon>
        <taxon>Dorylaimia</taxon>
        <taxon>Trichinellida</taxon>
        <taxon>Trichinellidae</taxon>
        <taxon>Trichinella</taxon>
    </lineage>
</organism>
<gene>
    <name evidence="1" type="ORF">T11_13030</name>
</gene>
<dbReference type="EMBL" id="JYDP01000122">
    <property type="protein sequence ID" value="KRZ06263.1"/>
    <property type="molecule type" value="Genomic_DNA"/>
</dbReference>
<dbReference type="AlphaFoldDB" id="A0A0V1H6S4"/>
<accession>A0A0V1H6S4</accession>
<comment type="caution">
    <text evidence="1">The sequence shown here is derived from an EMBL/GenBank/DDBJ whole genome shotgun (WGS) entry which is preliminary data.</text>
</comment>